<evidence type="ECO:0000256" key="2">
    <source>
        <dbReference type="PIRSR" id="PIRSR600888-3"/>
    </source>
</evidence>
<dbReference type="PANTHER" id="PTHR21047">
    <property type="entry name" value="DTDP-6-DEOXY-D-GLUCOSE-3,5 EPIMERASE"/>
    <property type="match status" value="1"/>
</dbReference>
<dbReference type="UniPathway" id="UPA00124"/>
<name>A0A1G2BVB5_9BACT</name>
<dbReference type="InterPro" id="IPR014710">
    <property type="entry name" value="RmlC-like_jellyroll"/>
</dbReference>
<comment type="caution">
    <text evidence="4">The sequence shown here is derived from an EMBL/GenBank/DDBJ whole genome shotgun (WGS) entry which is preliminary data.</text>
</comment>
<feature type="active site" description="Proton donor" evidence="1">
    <location>
        <position position="131"/>
    </location>
</feature>
<dbReference type="GO" id="GO:0005829">
    <property type="term" value="C:cytosol"/>
    <property type="evidence" value="ECO:0007669"/>
    <property type="project" value="TreeGrafter"/>
</dbReference>
<comment type="function">
    <text evidence="3">Catalyzes the epimerization of the C3' and C5'positions of dTDP-6-deoxy-D-xylo-4-hexulose, forming dTDP-6-deoxy-L-lyxo-4-hexulose.</text>
</comment>
<dbReference type="EMBL" id="MHKO01000020">
    <property type="protein sequence ID" value="OGY92499.1"/>
    <property type="molecule type" value="Genomic_DNA"/>
</dbReference>
<organism evidence="4 5">
    <name type="scientific">Candidatus Komeilibacteria bacterium RIFCSPLOWO2_02_FULL_48_11</name>
    <dbReference type="NCBI Taxonomy" id="1798553"/>
    <lineage>
        <taxon>Bacteria</taxon>
        <taxon>Candidatus Komeiliibacteriota</taxon>
    </lineage>
</organism>
<evidence type="ECO:0000313" key="4">
    <source>
        <dbReference type="EMBL" id="OGY92499.1"/>
    </source>
</evidence>
<evidence type="ECO:0000313" key="5">
    <source>
        <dbReference type="Proteomes" id="UP000178109"/>
    </source>
</evidence>
<dbReference type="GO" id="GO:0008830">
    <property type="term" value="F:dTDP-4-dehydrorhamnose 3,5-epimerase activity"/>
    <property type="evidence" value="ECO:0007669"/>
    <property type="project" value="UniProtKB-UniRule"/>
</dbReference>
<sequence>MKFQKLKIDGLIVVEPLVHGDERGFFLERYIKRVFSENGVNSDFVQDNHSQSTRGVLRGLHFQAPPHAQDKLVWVVSGEVFDVAVDLRLGSPTFGQGEAVTLSAENKKMFFIPQGFAHGFQVVSETADVLYKISDYYFPELDMGIRWDDPDLGIKWPLPNPIVSAKDQKIFLLKDFKSPFTF</sequence>
<dbReference type="AlphaFoldDB" id="A0A1G2BVB5"/>
<proteinExistence type="inferred from homology"/>
<dbReference type="InterPro" id="IPR000888">
    <property type="entry name" value="RmlC-like"/>
</dbReference>
<evidence type="ECO:0000256" key="3">
    <source>
        <dbReference type="RuleBase" id="RU364069"/>
    </source>
</evidence>
<accession>A0A1G2BVB5</accession>
<dbReference type="EC" id="5.1.3.13" evidence="3"/>
<evidence type="ECO:0000256" key="1">
    <source>
        <dbReference type="PIRSR" id="PIRSR600888-1"/>
    </source>
</evidence>
<gene>
    <name evidence="4" type="ORF">A3H70_04625</name>
</gene>
<reference evidence="4 5" key="1">
    <citation type="journal article" date="2016" name="Nat. Commun.">
        <title>Thousands of microbial genomes shed light on interconnected biogeochemical processes in an aquifer system.</title>
        <authorList>
            <person name="Anantharaman K."/>
            <person name="Brown C.T."/>
            <person name="Hug L.A."/>
            <person name="Sharon I."/>
            <person name="Castelle C.J."/>
            <person name="Probst A.J."/>
            <person name="Thomas B.C."/>
            <person name="Singh A."/>
            <person name="Wilkins M.J."/>
            <person name="Karaoz U."/>
            <person name="Brodie E.L."/>
            <person name="Williams K.H."/>
            <person name="Hubbard S.S."/>
            <person name="Banfield J.F."/>
        </authorList>
    </citation>
    <scope>NUCLEOTIDE SEQUENCE [LARGE SCALE GENOMIC DNA]</scope>
</reference>
<dbReference type="NCBIfam" id="TIGR01221">
    <property type="entry name" value="rmlC"/>
    <property type="match status" value="1"/>
</dbReference>
<dbReference type="Pfam" id="PF00908">
    <property type="entry name" value="dTDP_sugar_isom"/>
    <property type="match status" value="1"/>
</dbReference>
<dbReference type="GO" id="GO:0000271">
    <property type="term" value="P:polysaccharide biosynthetic process"/>
    <property type="evidence" value="ECO:0007669"/>
    <property type="project" value="TreeGrafter"/>
</dbReference>
<dbReference type="Proteomes" id="UP000178109">
    <property type="component" value="Unassembled WGS sequence"/>
</dbReference>
<feature type="active site" description="Proton acceptor" evidence="1">
    <location>
        <position position="61"/>
    </location>
</feature>
<feature type="site" description="Participates in a stacking interaction with the thymidine ring of dTDP-4-oxo-6-deoxyglucose" evidence="2">
    <location>
        <position position="137"/>
    </location>
</feature>
<dbReference type="Gene3D" id="2.60.120.10">
    <property type="entry name" value="Jelly Rolls"/>
    <property type="match status" value="1"/>
</dbReference>
<keyword evidence="3" id="KW-0413">Isomerase</keyword>
<dbReference type="STRING" id="1798553.A3H70_04625"/>
<dbReference type="InterPro" id="IPR011051">
    <property type="entry name" value="RmlC_Cupin_sf"/>
</dbReference>
<comment type="similarity">
    <text evidence="3">Belongs to the dTDP-4-dehydrorhamnose 3,5-epimerase family.</text>
</comment>
<comment type="subunit">
    <text evidence="3">Homodimer.</text>
</comment>
<dbReference type="PANTHER" id="PTHR21047:SF2">
    <property type="entry name" value="THYMIDINE DIPHOSPHO-4-KETO-RHAMNOSE 3,5-EPIMERASE"/>
    <property type="match status" value="1"/>
</dbReference>
<comment type="catalytic activity">
    <reaction evidence="3">
        <text>dTDP-4-dehydro-6-deoxy-alpha-D-glucose = dTDP-4-dehydro-beta-L-rhamnose</text>
        <dbReference type="Rhea" id="RHEA:16969"/>
        <dbReference type="ChEBI" id="CHEBI:57649"/>
        <dbReference type="ChEBI" id="CHEBI:62830"/>
        <dbReference type="EC" id="5.1.3.13"/>
    </reaction>
</comment>
<dbReference type="GO" id="GO:0019305">
    <property type="term" value="P:dTDP-rhamnose biosynthetic process"/>
    <property type="evidence" value="ECO:0007669"/>
    <property type="project" value="UniProtKB-UniRule"/>
</dbReference>
<protein>
    <recommendedName>
        <fullName evidence="3">dTDP-4-dehydrorhamnose 3,5-epimerase</fullName>
        <ecNumber evidence="3">5.1.3.13</ecNumber>
    </recommendedName>
    <alternativeName>
        <fullName evidence="3">Thymidine diphospho-4-keto-rhamnose 3,5-epimerase</fullName>
    </alternativeName>
</protein>
<dbReference type="SUPFAM" id="SSF51182">
    <property type="entry name" value="RmlC-like cupins"/>
    <property type="match status" value="1"/>
</dbReference>
<dbReference type="CDD" id="cd00438">
    <property type="entry name" value="cupin_RmlC"/>
    <property type="match status" value="1"/>
</dbReference>
<comment type="pathway">
    <text evidence="3">Carbohydrate biosynthesis; dTDP-L-rhamnose biosynthesis.</text>
</comment>